<evidence type="ECO:0000313" key="1">
    <source>
        <dbReference type="EMBL" id="GCE31825.1"/>
    </source>
</evidence>
<dbReference type="EMBL" id="BIFT01000002">
    <property type="protein sequence ID" value="GCE31825.1"/>
    <property type="molecule type" value="Genomic_DNA"/>
</dbReference>
<accession>A0A402BKE8</accession>
<keyword evidence="2" id="KW-1185">Reference proteome</keyword>
<evidence type="ECO:0000313" key="2">
    <source>
        <dbReference type="Proteomes" id="UP000287171"/>
    </source>
</evidence>
<comment type="caution">
    <text evidence="1">The sequence shown here is derived from an EMBL/GenBank/DDBJ whole genome shotgun (WGS) entry which is preliminary data.</text>
</comment>
<sequence length="48" mass="5202">MVCVLWAAAAAHRTHTTPDSGAIGARKWKIKKPCGTVVILDIVEQNML</sequence>
<dbReference type="AlphaFoldDB" id="A0A402BKE8"/>
<name>A0A402BKE8_9CHLR</name>
<protein>
    <submittedName>
        <fullName evidence="1">Uncharacterized protein</fullName>
    </submittedName>
</protein>
<organism evidence="1 2">
    <name type="scientific">Dictyobacter alpinus</name>
    <dbReference type="NCBI Taxonomy" id="2014873"/>
    <lineage>
        <taxon>Bacteria</taxon>
        <taxon>Bacillati</taxon>
        <taxon>Chloroflexota</taxon>
        <taxon>Ktedonobacteria</taxon>
        <taxon>Ktedonobacterales</taxon>
        <taxon>Dictyobacteraceae</taxon>
        <taxon>Dictyobacter</taxon>
    </lineage>
</organism>
<reference evidence="2" key="1">
    <citation type="submission" date="2018-12" db="EMBL/GenBank/DDBJ databases">
        <title>Tengunoibacter tsumagoiensis gen. nov., sp. nov., Dictyobacter kobayashii sp. nov., D. alpinus sp. nov., and D. joshuensis sp. nov. and description of Dictyobacteraceae fam. nov. within the order Ktedonobacterales isolated from Tengu-no-mugimeshi.</title>
        <authorList>
            <person name="Wang C.M."/>
            <person name="Zheng Y."/>
            <person name="Sakai Y."/>
            <person name="Toyoda A."/>
            <person name="Minakuchi Y."/>
            <person name="Abe K."/>
            <person name="Yokota A."/>
            <person name="Yabe S."/>
        </authorList>
    </citation>
    <scope>NUCLEOTIDE SEQUENCE [LARGE SCALE GENOMIC DNA]</scope>
    <source>
        <strain evidence="2">Uno16</strain>
    </source>
</reference>
<dbReference type="Proteomes" id="UP000287171">
    <property type="component" value="Unassembled WGS sequence"/>
</dbReference>
<gene>
    <name evidence="1" type="ORF">KDA_73090</name>
</gene>
<proteinExistence type="predicted"/>